<dbReference type="HOGENOM" id="CLU_117622_0_0_11"/>
<reference evidence="2 3" key="2">
    <citation type="journal article" date="2006" name="Environ. Microbiol.">
        <title>Sequence analysis of three plasmids harboured in Rhodococcus erythropolis strain PR4.</title>
        <authorList>
            <person name="Sekine M."/>
            <person name="Tanikawa S."/>
            <person name="Omata S."/>
            <person name="Saito M."/>
            <person name="Fujisawa T."/>
            <person name="Tsukatani N."/>
            <person name="Tajima T."/>
            <person name="Sekigawa T."/>
            <person name="Kosugi H."/>
            <person name="Matsuo Y."/>
            <person name="Nishiko R."/>
            <person name="Imamura K."/>
            <person name="Ito M."/>
            <person name="Narita H."/>
            <person name="Tago S."/>
            <person name="Fujita N."/>
            <person name="Harayama S."/>
        </authorList>
    </citation>
    <scope>NUCLEOTIDE SEQUENCE [LARGE SCALE GENOMIC DNA]</scope>
    <source>
        <strain evidence="3">PR4 / NBRC 100887</strain>
    </source>
</reference>
<gene>
    <name evidence="2" type="ordered locus">RER_52600</name>
</gene>
<dbReference type="Proteomes" id="UP000002204">
    <property type="component" value="Chromosome"/>
</dbReference>
<evidence type="ECO:0000313" key="2">
    <source>
        <dbReference type="EMBL" id="BAH35968.1"/>
    </source>
</evidence>
<dbReference type="eggNOG" id="ENOG5032UNM">
    <property type="taxonomic scope" value="Bacteria"/>
</dbReference>
<organism evidence="2 3">
    <name type="scientific">Rhodococcus erythropolis (strain PR4 / NBRC 100887)</name>
    <dbReference type="NCBI Taxonomy" id="234621"/>
    <lineage>
        <taxon>Bacteria</taxon>
        <taxon>Bacillati</taxon>
        <taxon>Actinomycetota</taxon>
        <taxon>Actinomycetes</taxon>
        <taxon>Mycobacteriales</taxon>
        <taxon>Nocardiaceae</taxon>
        <taxon>Rhodococcus</taxon>
        <taxon>Rhodococcus erythropolis group</taxon>
    </lineage>
</organism>
<sequence>MTPTAERTRPVANRTYLYSTPVAPHENPAAARARGLTGISEWSYAIPLVPRILVSVNPFAHQSIIWDDTPDLIAVTAPCGPGIARLEDFLGRIDHPELGTMAGDALRFLRSHTEPDHYFVLECGEIFDMDDEPFAEQGTALMTGLADIDAEMEAALATLAPAKPRFWERLFTPTQESVEEPLRELGLGYWSETLYFDLDVPQ</sequence>
<evidence type="ECO:0000313" key="3">
    <source>
        <dbReference type="Proteomes" id="UP000002204"/>
    </source>
</evidence>
<name>C0ZR50_RHOE4</name>
<proteinExistence type="predicted"/>
<dbReference type="EMBL" id="AP008957">
    <property type="protein sequence ID" value="BAH35968.1"/>
    <property type="molecule type" value="Genomic_DNA"/>
</dbReference>
<accession>C0ZR50</accession>
<dbReference type="InterPro" id="IPR056724">
    <property type="entry name" value="DUF7822"/>
</dbReference>
<evidence type="ECO:0000259" key="1">
    <source>
        <dbReference type="Pfam" id="PF25135"/>
    </source>
</evidence>
<feature type="domain" description="DUF7822" evidence="1">
    <location>
        <begin position="28"/>
        <end position="161"/>
    </location>
</feature>
<dbReference type="KEGG" id="rer:RER_52600"/>
<dbReference type="Pfam" id="PF25135">
    <property type="entry name" value="DUF7822"/>
    <property type="match status" value="1"/>
</dbReference>
<dbReference type="AlphaFoldDB" id="C0ZR50"/>
<reference evidence="3" key="1">
    <citation type="submission" date="2005-03" db="EMBL/GenBank/DDBJ databases">
        <title>Comparison of the complete genome sequences of Rhodococcus erythropolis PR4 and Rhodococcus opacus B4.</title>
        <authorList>
            <person name="Takarada H."/>
            <person name="Sekine M."/>
            <person name="Hosoyama A."/>
            <person name="Yamada R."/>
            <person name="Fujisawa T."/>
            <person name="Omata S."/>
            <person name="Shimizu A."/>
            <person name="Tsukatani N."/>
            <person name="Tanikawa S."/>
            <person name="Fujita N."/>
            <person name="Harayama S."/>
        </authorList>
    </citation>
    <scope>NUCLEOTIDE SEQUENCE [LARGE SCALE GENOMIC DNA]</scope>
    <source>
        <strain evidence="3">PR4 / NBRC 100887</strain>
    </source>
</reference>
<protein>
    <recommendedName>
        <fullName evidence="1">DUF7822 domain-containing protein</fullName>
    </recommendedName>
</protein>